<feature type="coiled-coil region" evidence="8">
    <location>
        <begin position="541"/>
        <end position="597"/>
    </location>
</feature>
<accession>A0A134CM44</accession>
<dbReference type="GO" id="GO:0030983">
    <property type="term" value="F:mismatched DNA binding"/>
    <property type="evidence" value="ECO:0007669"/>
    <property type="project" value="InterPro"/>
</dbReference>
<comment type="similarity">
    <text evidence="7">Belongs to the DNA mismatch repair MutS family. MutS2 subfamily.</text>
</comment>
<dbReference type="PANTHER" id="PTHR48466">
    <property type="entry name" value="OS10G0509000 PROTEIN-RELATED"/>
    <property type="match status" value="1"/>
</dbReference>
<dbReference type="SUPFAM" id="SSF160443">
    <property type="entry name" value="SMR domain-like"/>
    <property type="match status" value="1"/>
</dbReference>
<dbReference type="InterPro" id="IPR007696">
    <property type="entry name" value="DNA_mismatch_repair_MutS_core"/>
</dbReference>
<gene>
    <name evidence="7" type="primary">mutS2</name>
    <name evidence="7" type="synonym">rqcU</name>
    <name evidence="11" type="ORF">CAL30_04040</name>
    <name evidence="10" type="ORF">HMPREF3182_00117</name>
</gene>
<dbReference type="GO" id="GO:0004519">
    <property type="term" value="F:endonuclease activity"/>
    <property type="evidence" value="ECO:0007669"/>
    <property type="project" value="UniProtKB-UniRule"/>
</dbReference>
<dbReference type="Pfam" id="PF00488">
    <property type="entry name" value="MutS_V"/>
    <property type="match status" value="1"/>
</dbReference>
<dbReference type="GO" id="GO:0045910">
    <property type="term" value="P:negative regulation of DNA recombination"/>
    <property type="evidence" value="ECO:0007669"/>
    <property type="project" value="InterPro"/>
</dbReference>
<dbReference type="Pfam" id="PF01713">
    <property type="entry name" value="Smr"/>
    <property type="match status" value="1"/>
</dbReference>
<keyword evidence="7 11" id="KW-0255">Endonuclease</keyword>
<dbReference type="STRING" id="1588748.HMPREF3182_00117"/>
<keyword evidence="12" id="KW-1185">Reference proteome</keyword>
<proteinExistence type="inferred from homology"/>
<feature type="domain" description="Smr" evidence="9">
    <location>
        <begin position="713"/>
        <end position="788"/>
    </location>
</feature>
<dbReference type="HAMAP" id="MF_00092">
    <property type="entry name" value="MutS2"/>
    <property type="match status" value="1"/>
</dbReference>
<protein>
    <recommendedName>
        <fullName evidence="7">Endonuclease MutS2</fullName>
        <ecNumber evidence="7">3.1.-.-</ecNumber>
    </recommendedName>
    <alternativeName>
        <fullName evidence="7">Ribosome-associated protein quality control-upstream factor</fullName>
        <shortName evidence="7">RQC-upstream factor</shortName>
        <shortName evidence="7">RqcU</shortName>
        <ecNumber evidence="7">3.6.4.-</ecNumber>
    </alternativeName>
</protein>
<dbReference type="GO" id="GO:0043023">
    <property type="term" value="F:ribosomal large subunit binding"/>
    <property type="evidence" value="ECO:0007669"/>
    <property type="project" value="UniProtKB-UniRule"/>
</dbReference>
<dbReference type="GO" id="GO:0006298">
    <property type="term" value="P:mismatch repair"/>
    <property type="evidence" value="ECO:0007669"/>
    <property type="project" value="InterPro"/>
</dbReference>
<keyword evidence="8" id="KW-0175">Coiled coil</keyword>
<dbReference type="InterPro" id="IPR027417">
    <property type="entry name" value="P-loop_NTPase"/>
</dbReference>
<dbReference type="InterPro" id="IPR036187">
    <property type="entry name" value="DNA_mismatch_repair_MutS_sf"/>
</dbReference>
<keyword evidence="6 7" id="KW-0238">DNA-binding</keyword>
<dbReference type="GO" id="GO:0016887">
    <property type="term" value="F:ATP hydrolysis activity"/>
    <property type="evidence" value="ECO:0007669"/>
    <property type="project" value="InterPro"/>
</dbReference>
<dbReference type="Gene3D" id="3.40.50.300">
    <property type="entry name" value="P-loop containing nucleotide triphosphate hydrolases"/>
    <property type="match status" value="1"/>
</dbReference>
<dbReference type="InterPro" id="IPR002625">
    <property type="entry name" value="Smr_dom"/>
</dbReference>
<evidence type="ECO:0000313" key="10">
    <source>
        <dbReference type="EMBL" id="KXB93199.1"/>
    </source>
</evidence>
<evidence type="ECO:0000313" key="13">
    <source>
        <dbReference type="Proteomes" id="UP000242958"/>
    </source>
</evidence>
<feature type="binding site" evidence="7">
    <location>
        <begin position="331"/>
        <end position="338"/>
    </location>
    <ligand>
        <name>ATP</name>
        <dbReference type="ChEBI" id="CHEBI:30616"/>
    </ligand>
</feature>
<dbReference type="PATRIC" id="fig|1588748.3.peg.113"/>
<comment type="caution">
    <text evidence="10">The sequence shown here is derived from an EMBL/GenBank/DDBJ whole genome shotgun (WGS) entry which is preliminary data.</text>
</comment>
<dbReference type="RefSeq" id="WP_062484895.1">
    <property type="nucleotide sequence ID" value="NZ_KQ960925.1"/>
</dbReference>
<comment type="function">
    <text evidence="7">Endonuclease that is involved in the suppression of homologous recombination and thus may have a key role in the control of bacterial genetic diversity.</text>
</comment>
<dbReference type="InterPro" id="IPR000432">
    <property type="entry name" value="DNA_mismatch_repair_MutS_C"/>
</dbReference>
<dbReference type="SMART" id="SM00534">
    <property type="entry name" value="MUTSac"/>
    <property type="match status" value="1"/>
</dbReference>
<evidence type="ECO:0000259" key="9">
    <source>
        <dbReference type="PROSITE" id="PS50828"/>
    </source>
</evidence>
<evidence type="ECO:0000313" key="12">
    <source>
        <dbReference type="Proteomes" id="UP000070160"/>
    </source>
</evidence>
<reference evidence="10" key="2">
    <citation type="submission" date="2016-01" db="EMBL/GenBank/DDBJ databases">
        <authorList>
            <person name="Oliw E.H."/>
        </authorList>
    </citation>
    <scope>NUCLEOTIDE SEQUENCE [LARGE SCALE GENOMIC DNA]</scope>
    <source>
        <strain evidence="10">KA00182</strain>
    </source>
</reference>
<dbReference type="FunFam" id="3.40.50.300:FF:000830">
    <property type="entry name" value="Endonuclease MutS2"/>
    <property type="match status" value="1"/>
</dbReference>
<organism evidence="10 12">
    <name type="scientific">Megasphaera hutchinsoni</name>
    <dbReference type="NCBI Taxonomy" id="1588748"/>
    <lineage>
        <taxon>Bacteria</taxon>
        <taxon>Bacillati</taxon>
        <taxon>Bacillota</taxon>
        <taxon>Negativicutes</taxon>
        <taxon>Veillonellales</taxon>
        <taxon>Veillonellaceae</taxon>
        <taxon>Megasphaera</taxon>
    </lineage>
</organism>
<dbReference type="EMBL" id="NFMF01000005">
    <property type="protein sequence ID" value="PNH21853.1"/>
    <property type="molecule type" value="Genomic_DNA"/>
</dbReference>
<comment type="subunit">
    <text evidence="7">Homodimer. Binds to stalled ribosomes, contacting rRNA.</text>
</comment>
<dbReference type="EC" id="3.6.4.-" evidence="7"/>
<dbReference type="PANTHER" id="PTHR48466:SF2">
    <property type="entry name" value="OS10G0509000 PROTEIN"/>
    <property type="match status" value="1"/>
</dbReference>
<dbReference type="InterPro" id="IPR005747">
    <property type="entry name" value="MutS2"/>
</dbReference>
<dbReference type="GO" id="GO:0072344">
    <property type="term" value="P:rescue of stalled ribosome"/>
    <property type="evidence" value="ECO:0007669"/>
    <property type="project" value="UniProtKB-UniRule"/>
</dbReference>
<evidence type="ECO:0000256" key="5">
    <source>
        <dbReference type="ARBA" id="ARBA00022884"/>
    </source>
</evidence>
<dbReference type="PIRSF" id="PIRSF005814">
    <property type="entry name" value="MutS_YshD"/>
    <property type="match status" value="1"/>
</dbReference>
<keyword evidence="4 7" id="KW-0067">ATP-binding</keyword>
<dbReference type="SUPFAM" id="SSF48334">
    <property type="entry name" value="DNA repair protein MutS, domain III"/>
    <property type="match status" value="1"/>
</dbReference>
<dbReference type="EMBL" id="LSDT01000002">
    <property type="protein sequence ID" value="KXB93199.1"/>
    <property type="molecule type" value="Genomic_DNA"/>
</dbReference>
<comment type="function">
    <text evidence="7">Acts as a ribosome collision sensor, splitting the ribosome into its 2 subunits. Detects stalled/collided 70S ribosomes which it binds and splits by an ATP-hydrolysis driven conformational change. Acts upstream of the ribosome quality control system (RQC), a ribosome-associated complex that mediates the extraction of incompletely synthesized nascent chains from stalled ribosomes and their subsequent degradation. Probably generates substrates for RQC.</text>
</comment>
<evidence type="ECO:0000256" key="2">
    <source>
        <dbReference type="ARBA" id="ARBA00022741"/>
    </source>
</evidence>
<evidence type="ECO:0000256" key="7">
    <source>
        <dbReference type="HAMAP-Rule" id="MF_00092"/>
    </source>
</evidence>
<evidence type="ECO:0000256" key="1">
    <source>
        <dbReference type="ARBA" id="ARBA00022730"/>
    </source>
</evidence>
<dbReference type="Gene3D" id="3.30.1370.110">
    <property type="match status" value="1"/>
</dbReference>
<dbReference type="Proteomes" id="UP000242958">
    <property type="component" value="Unassembled WGS sequence"/>
</dbReference>
<dbReference type="SMART" id="SM00533">
    <property type="entry name" value="MUTSd"/>
    <property type="match status" value="1"/>
</dbReference>
<dbReference type="AlphaFoldDB" id="A0A134CM44"/>
<dbReference type="EC" id="3.1.-.-" evidence="7"/>
<sequence length="789" mass="89735">MNKRSMRMLGFNKIKQQLMRETSSCLSRKLVNALFPVQQSQEVARLLTETEEAVTYRLREKNMVSLAIFDIYTVLDKAQREILLTPRECTDIWHNIGIYDDLRQHITDRETYPLLCQYIDDIADFSELIRTFTHIFDEDLQIRDTASSQLQQLRQRMRDLEGRTKRYIQEIVQDKDKQKYFQEALVTVRNARYVIPIKQEYRYAFPGIVHDTSASGATLYMEPLNMVDMNNELQTVRVREQKEIERIFQVLTHTIHMWAEDLHNATQATAQVDMIFAKAKLAERMHACRPKMARHGRIHLIQARHPLVPAKQVVANTIILGDTYRMLLITGSNTGGKTVLMKTLGLLVCMHQAGLFIPVEADSELAVFHDVLVDIGDEQDLTQNLSTFSGHMTQLIYILKHCRVDDLVLIDELGSGTDPAEGSAIAIALLEALKQREPVVMVTTHYNELKNYAYQTTGIENGHVEFDERTLQPTYRLQIGAAGSSHAFSISERLGLPPDVLARAKEIRKQAGDMDMEQVLAKVNRQAKWLDEKERILKKRLQDVGNQAAQLYREKQQLQAQYQTVLEKAKAEAQERKRQLRVESEQIIRALKEARKQSLKEKTDEQIAGIRKRINDLAIPNLPAASDKRADLLNINVGDFVYLNSLHGVGQVTAIQGKQVTASIRGMTIRVKRSDISQADTQEIQAAQQREKKAATSEKTHSCIRPKTVATEINIIGETYVDALPRVERFLDQALVAGYSPVKIIHGKGSGALRRQIHSYLRDLPFVTSVVLDDGDNGGAGVTWVYFST</sequence>
<accession>A0A2J8BAR2</accession>
<keyword evidence="1 7" id="KW-0699">rRNA-binding</keyword>
<dbReference type="PROSITE" id="PS50828">
    <property type="entry name" value="SMR"/>
    <property type="match status" value="1"/>
</dbReference>
<evidence type="ECO:0000313" key="11">
    <source>
        <dbReference type="EMBL" id="PNH21853.1"/>
    </source>
</evidence>
<dbReference type="SUPFAM" id="SSF52540">
    <property type="entry name" value="P-loop containing nucleoside triphosphate hydrolases"/>
    <property type="match status" value="1"/>
</dbReference>
<reference evidence="11 13" key="3">
    <citation type="submission" date="2017-05" db="EMBL/GenBank/DDBJ databases">
        <authorList>
            <person name="Song R."/>
            <person name="Chenine A.L."/>
            <person name="Ruprecht R.M."/>
        </authorList>
    </citation>
    <scope>NUCLEOTIDE SEQUENCE [LARGE SCALE GENOMIC DNA]</scope>
    <source>
        <strain evidence="11 13">KA00229</strain>
    </source>
</reference>
<keyword evidence="3 7" id="KW-0378">Hydrolase</keyword>
<dbReference type="GO" id="GO:0140664">
    <property type="term" value="F:ATP-dependent DNA damage sensor activity"/>
    <property type="evidence" value="ECO:0007669"/>
    <property type="project" value="InterPro"/>
</dbReference>
<feature type="coiled-coil region" evidence="8">
    <location>
        <begin position="143"/>
        <end position="170"/>
    </location>
</feature>
<keyword evidence="7" id="KW-0540">Nuclease</keyword>
<evidence type="ECO:0000256" key="8">
    <source>
        <dbReference type="SAM" id="Coils"/>
    </source>
</evidence>
<keyword evidence="5 7" id="KW-0694">RNA-binding</keyword>
<keyword evidence="2 7" id="KW-0547">Nucleotide-binding</keyword>
<reference evidence="12" key="1">
    <citation type="submission" date="2016-01" db="EMBL/GenBank/DDBJ databases">
        <authorList>
            <person name="Mitreva M."/>
            <person name="Pepin K.H."/>
            <person name="Mihindukulasuriya K.A."/>
            <person name="Fulton R."/>
            <person name="Fronick C."/>
            <person name="O'Laughlin M."/>
            <person name="Miner T."/>
            <person name="Herter B."/>
            <person name="Rosa B.A."/>
            <person name="Cordes M."/>
            <person name="Tomlinson C."/>
            <person name="Wollam A."/>
            <person name="Palsikar V.B."/>
            <person name="Mardis E.R."/>
            <person name="Wilson R.K."/>
        </authorList>
    </citation>
    <scope>NUCLEOTIDE SEQUENCE [LARGE SCALE GENOMIC DNA]</scope>
    <source>
        <strain evidence="12">KA00182</strain>
    </source>
</reference>
<evidence type="ECO:0000256" key="4">
    <source>
        <dbReference type="ARBA" id="ARBA00022840"/>
    </source>
</evidence>
<dbReference type="InterPro" id="IPR045076">
    <property type="entry name" value="MutS"/>
</dbReference>
<dbReference type="GO" id="GO:0005524">
    <property type="term" value="F:ATP binding"/>
    <property type="evidence" value="ECO:0007669"/>
    <property type="project" value="UniProtKB-UniRule"/>
</dbReference>
<name>A0A134CM44_9FIRM</name>
<dbReference type="Proteomes" id="UP000070160">
    <property type="component" value="Unassembled WGS sequence"/>
</dbReference>
<evidence type="ECO:0000256" key="6">
    <source>
        <dbReference type="ARBA" id="ARBA00023125"/>
    </source>
</evidence>
<dbReference type="GO" id="GO:0019843">
    <property type="term" value="F:rRNA binding"/>
    <property type="evidence" value="ECO:0007669"/>
    <property type="project" value="UniProtKB-UniRule"/>
</dbReference>
<dbReference type="NCBIfam" id="TIGR01069">
    <property type="entry name" value="mutS2"/>
    <property type="match status" value="1"/>
</dbReference>
<dbReference type="InterPro" id="IPR036063">
    <property type="entry name" value="Smr_dom_sf"/>
</dbReference>
<evidence type="ECO:0000256" key="3">
    <source>
        <dbReference type="ARBA" id="ARBA00022801"/>
    </source>
</evidence>
<dbReference type="SMART" id="SM00463">
    <property type="entry name" value="SMR"/>
    <property type="match status" value="1"/>
</dbReference>
<dbReference type="CDD" id="cd06503">
    <property type="entry name" value="ATP-synt_Fo_b"/>
    <property type="match status" value="1"/>
</dbReference>